<organism evidence="2 3">
    <name type="scientific">Eschrichtius robustus</name>
    <name type="common">California gray whale</name>
    <name type="synonym">Eschrichtius gibbosus</name>
    <dbReference type="NCBI Taxonomy" id="9764"/>
    <lineage>
        <taxon>Eukaryota</taxon>
        <taxon>Metazoa</taxon>
        <taxon>Chordata</taxon>
        <taxon>Craniata</taxon>
        <taxon>Vertebrata</taxon>
        <taxon>Euteleostomi</taxon>
        <taxon>Mammalia</taxon>
        <taxon>Eutheria</taxon>
        <taxon>Laurasiatheria</taxon>
        <taxon>Artiodactyla</taxon>
        <taxon>Whippomorpha</taxon>
        <taxon>Cetacea</taxon>
        <taxon>Mysticeti</taxon>
        <taxon>Eschrichtiidae</taxon>
        <taxon>Eschrichtius</taxon>
    </lineage>
</organism>
<keyword evidence="1" id="KW-1133">Transmembrane helix</keyword>
<protein>
    <submittedName>
        <fullName evidence="2">Uncharacterized protein</fullName>
    </submittedName>
</protein>
<dbReference type="AlphaFoldDB" id="A0AB34GXJ3"/>
<keyword evidence="1" id="KW-0812">Transmembrane</keyword>
<accession>A0AB34GXJ3</accession>
<name>A0AB34GXJ3_ESCRO</name>
<evidence type="ECO:0000256" key="1">
    <source>
        <dbReference type="SAM" id="Phobius"/>
    </source>
</evidence>
<keyword evidence="3" id="KW-1185">Reference proteome</keyword>
<dbReference type="Proteomes" id="UP001159641">
    <property type="component" value="Unassembled WGS sequence"/>
</dbReference>
<dbReference type="EMBL" id="JAIQCJ010002079">
    <property type="protein sequence ID" value="KAJ8783882.1"/>
    <property type="molecule type" value="Genomic_DNA"/>
</dbReference>
<sequence length="126" mass="14276">MATCWQGLWAYRFYLIVFFLPIILLPLPILIPTKASETDYTTRLSLDRQLQSPRLYLPRALVKFPSASVSPNPCSMLAFLNHSAAFVTAAYTLAYPDHNPDYSSQLTPPAILLIKIWLNRPPQSHS</sequence>
<comment type="caution">
    <text evidence="2">The sequence shown here is derived from an EMBL/GenBank/DDBJ whole genome shotgun (WGS) entry which is preliminary data.</text>
</comment>
<evidence type="ECO:0000313" key="2">
    <source>
        <dbReference type="EMBL" id="KAJ8783882.1"/>
    </source>
</evidence>
<feature type="transmembrane region" description="Helical" evidence="1">
    <location>
        <begin position="12"/>
        <end position="31"/>
    </location>
</feature>
<keyword evidence="1" id="KW-0472">Membrane</keyword>
<evidence type="ECO:0000313" key="3">
    <source>
        <dbReference type="Proteomes" id="UP001159641"/>
    </source>
</evidence>
<gene>
    <name evidence="2" type="ORF">J1605_008925</name>
</gene>
<proteinExistence type="predicted"/>
<reference evidence="2 3" key="1">
    <citation type="submission" date="2022-11" db="EMBL/GenBank/DDBJ databases">
        <title>Whole genome sequence of Eschrichtius robustus ER-17-0199.</title>
        <authorList>
            <person name="Bruniche-Olsen A."/>
            <person name="Black A.N."/>
            <person name="Fields C.J."/>
            <person name="Walden K."/>
            <person name="Dewoody J.A."/>
        </authorList>
    </citation>
    <scope>NUCLEOTIDE SEQUENCE [LARGE SCALE GENOMIC DNA]</scope>
    <source>
        <strain evidence="2">ER-17-0199</strain>
        <tissue evidence="2">Blubber</tissue>
    </source>
</reference>